<evidence type="ECO:0000313" key="5">
    <source>
        <dbReference type="Proteomes" id="UP000070659"/>
    </source>
</evidence>
<evidence type="ECO:0008006" key="6">
    <source>
        <dbReference type="Google" id="ProtNLM"/>
    </source>
</evidence>
<feature type="transmembrane region" description="Helical" evidence="1">
    <location>
        <begin position="31"/>
        <end position="48"/>
    </location>
</feature>
<name>A0A132MXJ5_9ACTN</name>
<accession>A0A132MXJ5</accession>
<evidence type="ECO:0000256" key="1">
    <source>
        <dbReference type="SAM" id="Phobius"/>
    </source>
</evidence>
<dbReference type="PATRIC" id="fig|1469144.10.peg.3839"/>
<evidence type="ECO:0000313" key="2">
    <source>
        <dbReference type="EMBL" id="KWX02534.1"/>
    </source>
</evidence>
<evidence type="ECO:0000313" key="4">
    <source>
        <dbReference type="Proteomes" id="UP000070188"/>
    </source>
</evidence>
<reference evidence="3 5" key="1">
    <citation type="submission" date="2015-02" db="EMBL/GenBank/DDBJ databases">
        <title>Physiological reanalysis, assessment of diazotrophy, and genome sequences of multiple isolates of Streptomyces thermoautotrophicus.</title>
        <authorList>
            <person name="MacKellar D.C."/>
            <person name="Lieber L."/>
            <person name="Norman J."/>
            <person name="Bolger A."/>
            <person name="Tobin C."/>
            <person name="Murray J.W."/>
            <person name="Prell J."/>
        </authorList>
    </citation>
    <scope>NUCLEOTIDE SEQUENCE [LARGE SCALE GENOMIC DNA]</scope>
    <source>
        <strain evidence="3 5">UBT1</strain>
    </source>
</reference>
<organism evidence="2 4">
    <name type="scientific">Carbonactinospora thermoautotrophica</name>
    <dbReference type="NCBI Taxonomy" id="1469144"/>
    <lineage>
        <taxon>Bacteria</taxon>
        <taxon>Bacillati</taxon>
        <taxon>Actinomycetota</taxon>
        <taxon>Actinomycetes</taxon>
        <taxon>Kitasatosporales</taxon>
        <taxon>Carbonactinosporaceae</taxon>
        <taxon>Carbonactinospora</taxon>
    </lineage>
</organism>
<dbReference type="EMBL" id="LAXD01000001">
    <property type="protein sequence ID" value="KWX02534.1"/>
    <property type="molecule type" value="Genomic_DNA"/>
</dbReference>
<reference evidence="4" key="3">
    <citation type="submission" date="2015-04" db="EMBL/GenBank/DDBJ databases">
        <title>Physiological reanalysis, assessment of diazotrophy, and genome sequences of multiple isolates of Streptomyces thermoautotrophicus.</title>
        <authorList>
            <person name="MacKellar D.C."/>
            <person name="Lieber L."/>
            <person name="Norman J."/>
            <person name="Bolger A."/>
            <person name="Tobin C."/>
            <person name="Murray J.W."/>
            <person name="Chang R."/>
            <person name="Ford T."/>
            <person name="Nguyen P.Q."/>
            <person name="Woodward J."/>
            <person name="Permingeat H."/>
            <person name="Joshi N.S."/>
            <person name="Silver P.A."/>
            <person name="Usadel B."/>
            <person name="Rutherford A.W."/>
            <person name="Friesen M."/>
            <person name="Prell J."/>
        </authorList>
    </citation>
    <scope>NUCLEOTIDE SEQUENCE [LARGE SCALE GENOMIC DNA]</scope>
    <source>
        <strain evidence="4">H1</strain>
    </source>
</reference>
<dbReference type="RefSeq" id="WP_158009805.1">
    <property type="nucleotide sequence ID" value="NZ_CP171739.1"/>
</dbReference>
<dbReference type="Proteomes" id="UP000070659">
    <property type="component" value="Unassembled WGS sequence"/>
</dbReference>
<evidence type="ECO:0000313" key="3">
    <source>
        <dbReference type="EMBL" id="KWX03881.1"/>
    </source>
</evidence>
<dbReference type="AlphaFoldDB" id="A0A132MXJ5"/>
<keyword evidence="1" id="KW-1133">Transmembrane helix</keyword>
<protein>
    <recommendedName>
        <fullName evidence="6">DUF3017 domain-containing protein</fullName>
    </recommendedName>
</protein>
<dbReference type="EMBL" id="JYIJ01000017">
    <property type="protein sequence ID" value="KWX03881.1"/>
    <property type="molecule type" value="Genomic_DNA"/>
</dbReference>
<feature type="transmembrane region" description="Helical" evidence="1">
    <location>
        <begin position="60"/>
        <end position="80"/>
    </location>
</feature>
<dbReference type="STRING" id="1469144.LI90_3577"/>
<keyword evidence="1" id="KW-0812">Transmembrane</keyword>
<dbReference type="InterPro" id="IPR021385">
    <property type="entry name" value="DUF3017"/>
</dbReference>
<comment type="caution">
    <text evidence="2">The sequence shown here is derived from an EMBL/GenBank/DDBJ whole genome shotgun (WGS) entry which is preliminary data.</text>
</comment>
<reference evidence="2" key="2">
    <citation type="submission" date="2015-04" db="EMBL/GenBank/DDBJ databases">
        <title>Physiological reanalysis, assessment of diazotrophy, and genome sequences of multiple isolates of Streptomyces thermoautotrophicus.</title>
        <authorList>
            <person name="MacKellar D.C."/>
            <person name="Lieber L."/>
            <person name="Norman J."/>
            <person name="Bolger A."/>
            <person name="Tobin C."/>
            <person name="Murray J.W."/>
            <person name="Woodward J."/>
            <person name="Friesen M."/>
            <person name="Prell J."/>
        </authorList>
    </citation>
    <scope>NUCLEOTIDE SEQUENCE [LARGE SCALE GENOMIC DNA]</scope>
    <source>
        <strain evidence="2">H1</strain>
    </source>
</reference>
<sequence>MPEWPILVVLTGVLVGLIVVGAHHFRRGTMIISLSVLLAAGLRAFLSPKEAGVLAVRSRVVDVITLAALGLILVTLTVVIPPPN</sequence>
<dbReference type="Pfam" id="PF11222">
    <property type="entry name" value="DUF3017"/>
    <property type="match status" value="1"/>
</dbReference>
<proteinExistence type="predicted"/>
<gene>
    <name evidence="2" type="ORF">LI90_3577</name>
    <name evidence="3" type="ORF">TH66_12410</name>
</gene>
<keyword evidence="4" id="KW-1185">Reference proteome</keyword>
<keyword evidence="1" id="KW-0472">Membrane</keyword>
<dbReference type="Proteomes" id="UP000070188">
    <property type="component" value="Unassembled WGS sequence"/>
</dbReference>